<keyword evidence="1" id="KW-0472">Membrane</keyword>
<comment type="caution">
    <text evidence="2">The sequence shown here is derived from an EMBL/GenBank/DDBJ whole genome shotgun (WGS) entry which is preliminary data.</text>
</comment>
<feature type="transmembrane region" description="Helical" evidence="1">
    <location>
        <begin position="190"/>
        <end position="213"/>
    </location>
</feature>
<reference evidence="2 3" key="1">
    <citation type="submission" date="2019-06" db="EMBL/GenBank/DDBJ databases">
        <title>Draft genomes of female and male turbot (Scophthalmus maximus).</title>
        <authorList>
            <person name="Xu H."/>
            <person name="Xu X.-W."/>
            <person name="Shao C."/>
            <person name="Chen S."/>
        </authorList>
    </citation>
    <scope>NUCLEOTIDE SEQUENCE [LARGE SCALE GENOMIC DNA]</scope>
    <source>
        <strain evidence="2">Ysfricsl-2016a</strain>
        <tissue evidence="2">Blood</tissue>
    </source>
</reference>
<dbReference type="EMBL" id="VEVO01000022">
    <property type="protein sequence ID" value="KAF0023056.1"/>
    <property type="molecule type" value="Genomic_DNA"/>
</dbReference>
<evidence type="ECO:0000313" key="3">
    <source>
        <dbReference type="Proteomes" id="UP000438429"/>
    </source>
</evidence>
<accession>A0A6A4RKP0</accession>
<keyword evidence="1" id="KW-1133">Transmembrane helix</keyword>
<dbReference type="AlphaFoldDB" id="A0A6A4RKP0"/>
<gene>
    <name evidence="2" type="ORF">F2P81_023686</name>
</gene>
<evidence type="ECO:0008006" key="4">
    <source>
        <dbReference type="Google" id="ProtNLM"/>
    </source>
</evidence>
<dbReference type="Proteomes" id="UP000438429">
    <property type="component" value="Unassembled WGS sequence"/>
</dbReference>
<proteinExistence type="predicted"/>
<organism evidence="2 3">
    <name type="scientific">Scophthalmus maximus</name>
    <name type="common">Turbot</name>
    <name type="synonym">Psetta maxima</name>
    <dbReference type="NCBI Taxonomy" id="52904"/>
    <lineage>
        <taxon>Eukaryota</taxon>
        <taxon>Metazoa</taxon>
        <taxon>Chordata</taxon>
        <taxon>Craniata</taxon>
        <taxon>Vertebrata</taxon>
        <taxon>Euteleostomi</taxon>
        <taxon>Actinopterygii</taxon>
        <taxon>Neopterygii</taxon>
        <taxon>Teleostei</taxon>
        <taxon>Neoteleostei</taxon>
        <taxon>Acanthomorphata</taxon>
        <taxon>Carangaria</taxon>
        <taxon>Pleuronectiformes</taxon>
        <taxon>Pleuronectoidei</taxon>
        <taxon>Scophthalmidae</taxon>
        <taxon>Scophthalmus</taxon>
    </lineage>
</organism>
<sequence length="308" mass="35719">MDHGLSHKQITECQTWQPHILHSDFQHSPALFTPIHSSNTIVKFADDTNIVGLIRENEETPYREEVKHLVEWCTENNLLLNTTKNREIVVDNQEDPPLFTSMDTDSCDCERTGKSSSGPRWRTVSIICAAAVVDCRCCFLRRRFTAGKELVQRVKRGQMSLRLSTPSKKYRYWLRSYCRAKSNHLKALKAHVALCYVCIDFNFIVMFLDVLIFKRVMQQWTGFSVRMLDKHTAETETFAGIHLLFVLARKRKQSMGDEAVMVQTWNEGAQNSRRALHSLDILRFRHSQSYVNAPRHEEKHIHSPDASL</sequence>
<protein>
    <recommendedName>
        <fullName evidence="4">Reverse transcriptase domain-containing protein</fullName>
    </recommendedName>
</protein>
<name>A0A6A4RKP0_SCOMX</name>
<keyword evidence="1" id="KW-0812">Transmembrane</keyword>
<evidence type="ECO:0000256" key="1">
    <source>
        <dbReference type="SAM" id="Phobius"/>
    </source>
</evidence>
<evidence type="ECO:0000313" key="2">
    <source>
        <dbReference type="EMBL" id="KAF0023056.1"/>
    </source>
</evidence>